<evidence type="ECO:0000313" key="2">
    <source>
        <dbReference type="Proteomes" id="UP000061432"/>
    </source>
</evidence>
<dbReference type="EMBL" id="AP014704">
    <property type="protein sequence ID" value="BAQ43959.1"/>
    <property type="molecule type" value="Genomic_DNA"/>
</dbReference>
<accession>A0A0C6FFY9</accession>
<organism evidence="1 2">
    <name type="scientific">Methylobacterium aquaticum</name>
    <dbReference type="NCBI Taxonomy" id="270351"/>
    <lineage>
        <taxon>Bacteria</taxon>
        <taxon>Pseudomonadati</taxon>
        <taxon>Pseudomonadota</taxon>
        <taxon>Alphaproteobacteria</taxon>
        <taxon>Hyphomicrobiales</taxon>
        <taxon>Methylobacteriaceae</taxon>
        <taxon>Methylobacterium</taxon>
    </lineage>
</organism>
<dbReference type="Proteomes" id="UP000061432">
    <property type="component" value="Chromosome"/>
</dbReference>
<sequence>MGLLNWISNPIGAALGTIGGGLIKVFGSSVLGPILATLQNGQNAQRDVAVQVVQAELAANQAKAAIAPAFKGLIYGIGIPPTVHFGAICLSATFDLGWPVKDLPAAYVPIEATILTAFFVSSPLTTLARAGAARLLKA</sequence>
<dbReference type="STRING" id="270351.Maq22A_c02380"/>
<dbReference type="OrthoDB" id="7997375at2"/>
<name>A0A0C6FFY9_9HYPH</name>
<reference evidence="1 2" key="1">
    <citation type="journal article" date="2015" name="Genome Announc.">
        <title>Complete Genome Sequence of Methylobacterium aquaticum Strain 22A, Isolated from Racomitrium japonicum Moss.</title>
        <authorList>
            <person name="Tani A."/>
            <person name="Ogura Y."/>
            <person name="Hayashi T."/>
            <person name="Kimbara K."/>
        </authorList>
    </citation>
    <scope>NUCLEOTIDE SEQUENCE [LARGE SCALE GENOMIC DNA]</scope>
    <source>
        <strain evidence="1 2">MA-22A</strain>
    </source>
</reference>
<dbReference type="PATRIC" id="fig|270351.10.peg.481"/>
<dbReference type="AlphaFoldDB" id="A0A0C6FFY9"/>
<gene>
    <name evidence="1" type="ORF">Maq22A_c02380</name>
</gene>
<dbReference type="RefSeq" id="WP_060845548.1">
    <property type="nucleotide sequence ID" value="NZ_AP014704.1"/>
</dbReference>
<protein>
    <submittedName>
        <fullName evidence="1">Uncharacterized protein</fullName>
    </submittedName>
</protein>
<proteinExistence type="predicted"/>
<dbReference type="KEGG" id="maqu:Maq22A_c02380"/>
<evidence type="ECO:0000313" key="1">
    <source>
        <dbReference type="EMBL" id="BAQ43959.1"/>
    </source>
</evidence>
<reference evidence="2" key="2">
    <citation type="submission" date="2015-01" db="EMBL/GenBank/DDBJ databases">
        <title>Complete genome sequence of Methylobacterium aquaticum strain 22A.</title>
        <authorList>
            <person name="Tani A."/>
            <person name="Ogura Y."/>
            <person name="Hayashi T."/>
        </authorList>
    </citation>
    <scope>NUCLEOTIDE SEQUENCE [LARGE SCALE GENOMIC DNA]</scope>
    <source>
        <strain evidence="2">MA-22A</strain>
    </source>
</reference>